<proteinExistence type="predicted"/>
<dbReference type="eggNOG" id="ENOG502Z86B">
    <property type="taxonomic scope" value="Bacteria"/>
</dbReference>
<gene>
    <name evidence="1" type="ordered locus">EAE_21855</name>
</gene>
<keyword evidence="2" id="KW-1185">Reference proteome</keyword>
<accession>A0A0H3FXY4</accession>
<dbReference type="RefSeq" id="WP_015705801.1">
    <property type="nucleotide sequence ID" value="NC_015663.1"/>
</dbReference>
<sequence>MEKHLPKYSIPERQIRAFFTKDFIRVYQAYSDEIADSAIKNNTFVSPPFSLTRMTWIKPSFLWMMYRSGWGKKDSNQTRILAIDLSHDAFQKILHLGVPSDYHSASTFQNKEEWQDKIKNSDIIFQWDPERDIHLNKLNYRTIQIGIRNQAVINFCNEWIVNLHDITHQVQEIHNLVSLGDFCKAKTLIPTEKTYHFQL</sequence>
<dbReference type="OrthoDB" id="65842at2"/>
<reference evidence="1 2" key="1">
    <citation type="journal article" date="2012" name="J. Bacteriol.">
        <title>Complete genome sequence of Enterobacter aerogenes KCTC 2190.</title>
        <authorList>
            <person name="Shin S.H."/>
            <person name="Kim S."/>
            <person name="Kim J.Y."/>
            <person name="Lee S."/>
            <person name="Um Y."/>
            <person name="Oh M.K."/>
            <person name="Kim Y.R."/>
            <person name="Lee J."/>
            <person name="Yang K.S."/>
        </authorList>
    </citation>
    <scope>NUCLEOTIDE SEQUENCE [LARGE SCALE GENOMIC DNA]</scope>
    <source>
        <strain evidence="1 2">KCTC 2190</strain>
    </source>
</reference>
<dbReference type="GeneID" id="93312545"/>
<protein>
    <recommendedName>
        <fullName evidence="3">DUF4291 domain-containing protein</fullName>
    </recommendedName>
</protein>
<dbReference type="KEGG" id="eae:EAE_21855"/>
<dbReference type="PANTHER" id="PTHR38567:SF1">
    <property type="entry name" value="DUF4291 DOMAIN-CONTAINING PROTEIN"/>
    <property type="match status" value="1"/>
</dbReference>
<dbReference type="InterPro" id="IPR025633">
    <property type="entry name" value="DUF4291"/>
</dbReference>
<dbReference type="PANTHER" id="PTHR38567">
    <property type="entry name" value="DUF4291 DOMAIN-CONTAINING PROTEIN"/>
    <property type="match status" value="1"/>
</dbReference>
<name>A0A0H3FXY4_KLEAK</name>
<evidence type="ECO:0008006" key="3">
    <source>
        <dbReference type="Google" id="ProtNLM"/>
    </source>
</evidence>
<dbReference type="HOGENOM" id="CLU_082565_1_1_6"/>
<dbReference type="Proteomes" id="UP000008881">
    <property type="component" value="Chromosome"/>
</dbReference>
<evidence type="ECO:0000313" key="2">
    <source>
        <dbReference type="Proteomes" id="UP000008881"/>
    </source>
</evidence>
<organism evidence="1 2">
    <name type="scientific">Klebsiella aerogenes (strain ATCC 13048 / DSM 30053 / CCUG 1429 / JCM 1235 / KCTC 2190 / NBRC 13534 / NCIMB 10102 / NCTC 10006 / CDC 819-56)</name>
    <name type="common">Enterobacter aerogenes</name>
    <dbReference type="NCBI Taxonomy" id="1028307"/>
    <lineage>
        <taxon>Bacteria</taxon>
        <taxon>Pseudomonadati</taxon>
        <taxon>Pseudomonadota</taxon>
        <taxon>Gammaproteobacteria</taxon>
        <taxon>Enterobacterales</taxon>
        <taxon>Enterobacteriaceae</taxon>
        <taxon>Klebsiella/Raoultella group</taxon>
        <taxon>Klebsiella</taxon>
    </lineage>
</organism>
<dbReference type="Pfam" id="PF14124">
    <property type="entry name" value="DUF4291"/>
    <property type="match status" value="1"/>
</dbReference>
<dbReference type="AlphaFoldDB" id="A0A0H3FXY4"/>
<dbReference type="EMBL" id="CP002824">
    <property type="protein sequence ID" value="AEG99272.1"/>
    <property type="molecule type" value="Genomic_DNA"/>
</dbReference>
<evidence type="ECO:0000313" key="1">
    <source>
        <dbReference type="EMBL" id="AEG99272.1"/>
    </source>
</evidence>